<dbReference type="EMBL" id="UINC01191163">
    <property type="protein sequence ID" value="SVE05658.1"/>
    <property type="molecule type" value="Genomic_DNA"/>
</dbReference>
<dbReference type="AlphaFoldDB" id="A0A383AF04"/>
<accession>A0A383AF04</accession>
<evidence type="ECO:0000313" key="1">
    <source>
        <dbReference type="EMBL" id="SVE05658.1"/>
    </source>
</evidence>
<reference evidence="1" key="1">
    <citation type="submission" date="2018-05" db="EMBL/GenBank/DDBJ databases">
        <authorList>
            <person name="Lanie J.A."/>
            <person name="Ng W.-L."/>
            <person name="Kazmierczak K.M."/>
            <person name="Andrzejewski T.M."/>
            <person name="Davidsen T.M."/>
            <person name="Wayne K.J."/>
            <person name="Tettelin H."/>
            <person name="Glass J.I."/>
            <person name="Rusch D."/>
            <person name="Podicherti R."/>
            <person name="Tsui H.-C.T."/>
            <person name="Winkler M.E."/>
        </authorList>
    </citation>
    <scope>NUCLEOTIDE SEQUENCE</scope>
</reference>
<gene>
    <name evidence="1" type="ORF">METZ01_LOCUS458512</name>
</gene>
<name>A0A383AF04_9ZZZZ</name>
<organism evidence="1">
    <name type="scientific">marine metagenome</name>
    <dbReference type="NCBI Taxonomy" id="408172"/>
    <lineage>
        <taxon>unclassified sequences</taxon>
        <taxon>metagenomes</taxon>
        <taxon>ecological metagenomes</taxon>
    </lineage>
</organism>
<proteinExistence type="predicted"/>
<sequence>MTLKLQNGAQAFFDINTLAGFFITHSVGFNY</sequence>
<protein>
    <submittedName>
        <fullName evidence="1">Uncharacterized protein</fullName>
    </submittedName>
</protein>